<dbReference type="Proteomes" id="UP000023152">
    <property type="component" value="Unassembled WGS sequence"/>
</dbReference>
<keyword evidence="3" id="KW-1185">Reference proteome</keyword>
<dbReference type="InterPro" id="IPR036273">
    <property type="entry name" value="CRAL/TRIO_N_dom_sf"/>
</dbReference>
<accession>X6MYK8</accession>
<dbReference type="CDD" id="cd00170">
    <property type="entry name" value="SEC14"/>
    <property type="match status" value="1"/>
</dbReference>
<comment type="caution">
    <text evidence="2">The sequence shown here is derived from an EMBL/GenBank/DDBJ whole genome shotgun (WGS) entry which is preliminary data.</text>
</comment>
<dbReference type="Pfam" id="PF00650">
    <property type="entry name" value="CRAL_TRIO"/>
    <property type="match status" value="1"/>
</dbReference>
<feature type="non-terminal residue" evidence="2">
    <location>
        <position position="182"/>
    </location>
</feature>
<dbReference type="PANTHER" id="PTHR10174">
    <property type="entry name" value="ALPHA-TOCOPHEROL TRANSFER PROTEIN-RELATED"/>
    <property type="match status" value="1"/>
</dbReference>
<dbReference type="PANTHER" id="PTHR10174:SF208">
    <property type="entry name" value="CRAL-TRIO DOMAIN-CONTAINING PROTEIN DDB_G0278031"/>
    <property type="match status" value="1"/>
</dbReference>
<dbReference type="GO" id="GO:1902936">
    <property type="term" value="F:phosphatidylinositol bisphosphate binding"/>
    <property type="evidence" value="ECO:0007669"/>
    <property type="project" value="TreeGrafter"/>
</dbReference>
<feature type="domain" description="CRAL-TRIO" evidence="1">
    <location>
        <begin position="100"/>
        <end position="182"/>
    </location>
</feature>
<gene>
    <name evidence="2" type="ORF">RFI_18113</name>
</gene>
<dbReference type="SUPFAM" id="SSF46938">
    <property type="entry name" value="CRAL/TRIO N-terminal domain"/>
    <property type="match status" value="1"/>
</dbReference>
<dbReference type="SUPFAM" id="SSF52087">
    <property type="entry name" value="CRAL/TRIO domain"/>
    <property type="match status" value="1"/>
</dbReference>
<dbReference type="Gene3D" id="3.40.525.10">
    <property type="entry name" value="CRAL-TRIO lipid binding domain"/>
    <property type="match status" value="1"/>
</dbReference>
<proteinExistence type="predicted"/>
<evidence type="ECO:0000313" key="2">
    <source>
        <dbReference type="EMBL" id="ETO19125.1"/>
    </source>
</evidence>
<organism evidence="2 3">
    <name type="scientific">Reticulomyxa filosa</name>
    <dbReference type="NCBI Taxonomy" id="46433"/>
    <lineage>
        <taxon>Eukaryota</taxon>
        <taxon>Sar</taxon>
        <taxon>Rhizaria</taxon>
        <taxon>Retaria</taxon>
        <taxon>Foraminifera</taxon>
        <taxon>Monothalamids</taxon>
        <taxon>Reticulomyxidae</taxon>
        <taxon>Reticulomyxa</taxon>
    </lineage>
</organism>
<dbReference type="EMBL" id="ASPP01014003">
    <property type="protein sequence ID" value="ETO19125.1"/>
    <property type="molecule type" value="Genomic_DNA"/>
</dbReference>
<dbReference type="GO" id="GO:0016020">
    <property type="term" value="C:membrane"/>
    <property type="evidence" value="ECO:0007669"/>
    <property type="project" value="TreeGrafter"/>
</dbReference>
<name>X6MYK8_RETFI</name>
<dbReference type="AlphaFoldDB" id="X6MYK8"/>
<dbReference type="InterPro" id="IPR001251">
    <property type="entry name" value="CRAL-TRIO_dom"/>
</dbReference>
<evidence type="ECO:0000313" key="3">
    <source>
        <dbReference type="Proteomes" id="UP000023152"/>
    </source>
</evidence>
<protein>
    <recommendedName>
        <fullName evidence="1">CRAL-TRIO domain-containing protein</fullName>
    </recommendedName>
</protein>
<feature type="non-terminal residue" evidence="2">
    <location>
        <position position="1"/>
    </location>
</feature>
<dbReference type="InterPro" id="IPR036865">
    <property type="entry name" value="CRAL-TRIO_dom_sf"/>
</dbReference>
<reference evidence="2 3" key="1">
    <citation type="journal article" date="2013" name="Curr. Biol.">
        <title>The Genome of the Foraminiferan Reticulomyxa filosa.</title>
        <authorList>
            <person name="Glockner G."/>
            <person name="Hulsmann N."/>
            <person name="Schleicher M."/>
            <person name="Noegel A.A."/>
            <person name="Eichinger L."/>
            <person name="Gallinger C."/>
            <person name="Pawlowski J."/>
            <person name="Sierra R."/>
            <person name="Euteneuer U."/>
            <person name="Pillet L."/>
            <person name="Moustafa A."/>
            <person name="Platzer M."/>
            <person name="Groth M."/>
            <person name="Szafranski K."/>
            <person name="Schliwa M."/>
        </authorList>
    </citation>
    <scope>NUCLEOTIDE SEQUENCE [LARGE SCALE GENOMIC DNA]</scope>
</reference>
<evidence type="ECO:0000259" key="1">
    <source>
        <dbReference type="Pfam" id="PF00650"/>
    </source>
</evidence>
<sequence>LGLEHGPAFRLAWMDDDKDDDSVELDITGNERKLVNALRKLLEERHGYNNIPRSELLRYVIGCKHRLDVAEQRFLRLKKLEREYNLNNVALHQVRDELKRSCYILAGRDKEGRAIIGFRISQFDKAHVDVSVMMKSVLILADALTSDLETLRNGVVLLLDMKDLTTKNFSFELEKVFITAFQ</sequence>
<dbReference type="OrthoDB" id="75724at2759"/>